<dbReference type="Pfam" id="PF00565">
    <property type="entry name" value="SNase"/>
    <property type="match status" value="1"/>
</dbReference>
<evidence type="ECO:0000313" key="3">
    <source>
        <dbReference type="Proteomes" id="UP000656077"/>
    </source>
</evidence>
<dbReference type="AlphaFoldDB" id="A0A964W559"/>
<dbReference type="Proteomes" id="UP000656077">
    <property type="component" value="Unassembled WGS sequence"/>
</dbReference>
<dbReference type="RefSeq" id="WP_160361646.1">
    <property type="nucleotide sequence ID" value="NZ_WSRQ01000105.1"/>
</dbReference>
<evidence type="ECO:0000259" key="1">
    <source>
        <dbReference type="PROSITE" id="PS50830"/>
    </source>
</evidence>
<evidence type="ECO:0000313" key="2">
    <source>
        <dbReference type="EMBL" id="MVX67221.1"/>
    </source>
</evidence>
<comment type="caution">
    <text evidence="2">The sequence shown here is derived from an EMBL/GenBank/DDBJ whole genome shotgun (WGS) entry which is preliminary data.</text>
</comment>
<gene>
    <name evidence="2" type="ORF">GKZ28_26625</name>
</gene>
<accession>A0A964W559</accession>
<reference evidence="2" key="1">
    <citation type="submission" date="2019-12" db="EMBL/GenBank/DDBJ databases">
        <title>Microbes associate with the intestines of laboratory mice.</title>
        <authorList>
            <person name="Navarre W."/>
            <person name="Wong E."/>
        </authorList>
    </citation>
    <scope>NUCLEOTIDE SEQUENCE</scope>
    <source>
        <strain evidence="2">NM79_F5</strain>
    </source>
</reference>
<dbReference type="EMBL" id="WSRQ01000105">
    <property type="protein sequence ID" value="MVX67221.1"/>
    <property type="molecule type" value="Genomic_DNA"/>
</dbReference>
<name>A0A964W559_9CLOT</name>
<dbReference type="PROSITE" id="PS50830">
    <property type="entry name" value="TNASE_3"/>
    <property type="match status" value="1"/>
</dbReference>
<feature type="domain" description="TNase-like" evidence="1">
    <location>
        <begin position="6"/>
        <end position="115"/>
    </location>
</feature>
<dbReference type="SUPFAM" id="SSF50199">
    <property type="entry name" value="Staphylococcal nuclease"/>
    <property type="match status" value="1"/>
</dbReference>
<protein>
    <recommendedName>
        <fullName evidence="1">TNase-like domain-containing protein</fullName>
    </recommendedName>
</protein>
<dbReference type="Gene3D" id="2.40.50.90">
    <property type="match status" value="1"/>
</dbReference>
<proteinExistence type="predicted"/>
<dbReference type="InterPro" id="IPR035437">
    <property type="entry name" value="SNase_OB-fold_sf"/>
</dbReference>
<organism evidence="2 3">
    <name type="scientific">Clostridium chromiireducens</name>
    <dbReference type="NCBI Taxonomy" id="225345"/>
    <lineage>
        <taxon>Bacteria</taxon>
        <taxon>Bacillati</taxon>
        <taxon>Bacillota</taxon>
        <taxon>Clostridia</taxon>
        <taxon>Eubacteriales</taxon>
        <taxon>Clostridiaceae</taxon>
        <taxon>Clostridium</taxon>
    </lineage>
</organism>
<sequence>MYEDNNARSAVITNIVDGDTFEADVKLGYGVTVNLRFRIFGINTPEVFGPEKENGIISKEFVVEKFLNRTVTIVNKGLDSFRRNLADVYFDSNGVQASLGELLCTQGLAEHKSYK</sequence>
<dbReference type="InterPro" id="IPR016071">
    <property type="entry name" value="Staphylococal_nuclease_OB-fold"/>
</dbReference>